<keyword evidence="10" id="KW-1185">Reference proteome</keyword>
<dbReference type="CDD" id="cd09609">
    <property type="entry name" value="M3B_PepF"/>
    <property type="match status" value="1"/>
</dbReference>
<evidence type="ECO:0000256" key="3">
    <source>
        <dbReference type="ARBA" id="ARBA00022801"/>
    </source>
</evidence>
<dbReference type="SUPFAM" id="SSF55486">
    <property type="entry name" value="Metalloproteases ('zincins'), catalytic domain"/>
    <property type="match status" value="1"/>
</dbReference>
<dbReference type="InterPro" id="IPR042088">
    <property type="entry name" value="OligoPept_F_C"/>
</dbReference>
<keyword evidence="1 6" id="KW-0645">Protease</keyword>
<accession>A0A917G1X3</accession>
<dbReference type="InterPro" id="IPR013647">
    <property type="entry name" value="OligopepF_N_dom"/>
</dbReference>
<evidence type="ECO:0000256" key="1">
    <source>
        <dbReference type="ARBA" id="ARBA00022670"/>
    </source>
</evidence>
<organism evidence="9 10">
    <name type="scientific">Lysinibacillus alkalisoli</name>
    <dbReference type="NCBI Taxonomy" id="1911548"/>
    <lineage>
        <taxon>Bacteria</taxon>
        <taxon>Bacillati</taxon>
        <taxon>Bacillota</taxon>
        <taxon>Bacilli</taxon>
        <taxon>Bacillales</taxon>
        <taxon>Bacillaceae</taxon>
        <taxon>Lysinibacillus</taxon>
    </lineage>
</organism>
<evidence type="ECO:0000313" key="9">
    <source>
        <dbReference type="EMBL" id="GGG18952.1"/>
    </source>
</evidence>
<comment type="function">
    <text evidence="6">Has oligopeptidase activity and degrades a variety of small bioactive peptides.</text>
</comment>
<evidence type="ECO:0000256" key="6">
    <source>
        <dbReference type="RuleBase" id="RU368091"/>
    </source>
</evidence>
<dbReference type="Pfam" id="PF08439">
    <property type="entry name" value="Peptidase_M3_N"/>
    <property type="match status" value="1"/>
</dbReference>
<reference evidence="9" key="1">
    <citation type="journal article" date="2014" name="Int. J. Syst. Evol. Microbiol.">
        <title>Complete genome sequence of Corynebacterium casei LMG S-19264T (=DSM 44701T), isolated from a smear-ripened cheese.</title>
        <authorList>
            <consortium name="US DOE Joint Genome Institute (JGI-PGF)"/>
            <person name="Walter F."/>
            <person name="Albersmeier A."/>
            <person name="Kalinowski J."/>
            <person name="Ruckert C."/>
        </authorList>
    </citation>
    <scope>NUCLEOTIDE SEQUENCE</scope>
    <source>
        <strain evidence="9">CGMCC 1.15760</strain>
    </source>
</reference>
<evidence type="ECO:0000313" key="10">
    <source>
        <dbReference type="Proteomes" id="UP000616608"/>
    </source>
</evidence>
<dbReference type="EC" id="3.4.24.-" evidence="6"/>
<evidence type="ECO:0000256" key="5">
    <source>
        <dbReference type="ARBA" id="ARBA00023049"/>
    </source>
</evidence>
<dbReference type="AlphaFoldDB" id="A0A917G1X3"/>
<dbReference type="Gene3D" id="1.20.140.70">
    <property type="entry name" value="Oligopeptidase f, N-terminal domain"/>
    <property type="match status" value="1"/>
</dbReference>
<dbReference type="Proteomes" id="UP000616608">
    <property type="component" value="Unassembled WGS sequence"/>
</dbReference>
<sequence length="607" mass="69058">MVQSLPNRADVAVEETWDLAVLFETEQAFEAACDTLVEQVATFEKEWKGQITTAPQVLAMLPQFEKIKEAFEPTAYYASLSESVDGTSDEAQMRMSKLSSLFAKLGGQLAFVESELAILPEATLQEVATKAPQYAIYMNEIIRRIPTKLHPEVEKTLASLADTFEGPYNLYNTSKLVDMKFPDFTVGDENYPVSYVTFEGVWDSHPDQEKRHAAFQVFSEKLRDYAFTTGKAYDLQVQQEKTLATLRGFDSVIDSLLFEQNVERDMYNRQIDIIMEELAPHMRKYAKLIQKVHSLDKMTFADLKAPLDAEYEPKVTIEESKKYIFEALDVMGEQYSTMLKRSYDERWTDFAQNVGKATGAFCASPYGSTPFILISWTGSMEDVFVLAHELGHAGHFYLAHENQNIFNSEPSLYFIEAPSTMNEMLMANYMLKNSDNARFKRWVISSIVSRTYYHNFVTHLLEAHYQRKVYEIVDNGGNVNANVLTKLKKETLQQFWGDDVEIDDNAALTWMRQPHYYMGLYPYTYSAGLTISTAASQRVLKEGQPAVEDWLHVLRAGGTKSPKELAQMAGIDISTDQPLRETIAFIGSLIDDLITLTEELEKEGVTK</sequence>
<dbReference type="NCBIfam" id="TIGR00181">
    <property type="entry name" value="pepF"/>
    <property type="match status" value="1"/>
</dbReference>
<dbReference type="EMBL" id="BMJT01000003">
    <property type="protein sequence ID" value="GGG18952.1"/>
    <property type="molecule type" value="Genomic_DNA"/>
</dbReference>
<comment type="caution">
    <text evidence="9">The sequence shown here is derived from an EMBL/GenBank/DDBJ whole genome shotgun (WGS) entry which is preliminary data.</text>
</comment>
<dbReference type="GO" id="GO:0004222">
    <property type="term" value="F:metalloendopeptidase activity"/>
    <property type="evidence" value="ECO:0007669"/>
    <property type="project" value="UniProtKB-UniRule"/>
</dbReference>
<feature type="domain" description="Oligopeptidase F N-terminal" evidence="8">
    <location>
        <begin position="115"/>
        <end position="181"/>
    </location>
</feature>
<dbReference type="InterPro" id="IPR001567">
    <property type="entry name" value="Pept_M3A_M3B_dom"/>
</dbReference>
<dbReference type="InterPro" id="IPR004438">
    <property type="entry name" value="Peptidase_M3B"/>
</dbReference>
<reference evidence="9" key="2">
    <citation type="submission" date="2020-09" db="EMBL/GenBank/DDBJ databases">
        <authorList>
            <person name="Sun Q."/>
            <person name="Zhou Y."/>
        </authorList>
    </citation>
    <scope>NUCLEOTIDE SEQUENCE</scope>
    <source>
        <strain evidence="9">CGMCC 1.15760</strain>
    </source>
</reference>
<dbReference type="GO" id="GO:0006508">
    <property type="term" value="P:proteolysis"/>
    <property type="evidence" value="ECO:0007669"/>
    <property type="project" value="UniProtKB-KW"/>
</dbReference>
<dbReference type="GO" id="GO:0046872">
    <property type="term" value="F:metal ion binding"/>
    <property type="evidence" value="ECO:0007669"/>
    <property type="project" value="UniProtKB-UniRule"/>
</dbReference>
<dbReference type="InterPro" id="IPR045090">
    <property type="entry name" value="Pept_M3A_M3B"/>
</dbReference>
<dbReference type="InterPro" id="IPR034009">
    <property type="entry name" value="M3B_PepF_4"/>
</dbReference>
<dbReference type="Gene3D" id="1.10.1370.20">
    <property type="entry name" value="Oligoendopeptidase f, C-terminal domain"/>
    <property type="match status" value="1"/>
</dbReference>
<comment type="similarity">
    <text evidence="6">Belongs to the peptidase M3B family.</text>
</comment>
<proteinExistence type="inferred from homology"/>
<name>A0A917G1X3_9BACI</name>
<feature type="domain" description="Peptidase M3A/M3B catalytic" evidence="7">
    <location>
        <begin position="204"/>
        <end position="583"/>
    </location>
</feature>
<comment type="cofactor">
    <cofactor evidence="6">
        <name>Zn(2+)</name>
        <dbReference type="ChEBI" id="CHEBI:29105"/>
    </cofactor>
    <text evidence="6">Binds 1 zinc ion.</text>
</comment>
<dbReference type="PANTHER" id="PTHR11804:SF45">
    <property type="entry name" value="SIMILAR TO OLIGOENDOPEPTIDASE"/>
    <property type="match status" value="1"/>
</dbReference>
<dbReference type="GO" id="GO:0006518">
    <property type="term" value="P:peptide metabolic process"/>
    <property type="evidence" value="ECO:0007669"/>
    <property type="project" value="TreeGrafter"/>
</dbReference>
<keyword evidence="2 6" id="KW-0479">Metal-binding</keyword>
<keyword evidence="5 6" id="KW-0482">Metalloprotease</keyword>
<gene>
    <name evidence="9" type="ORF">GCM10007425_11810</name>
</gene>
<dbReference type="PANTHER" id="PTHR11804">
    <property type="entry name" value="PROTEASE M3 THIMET OLIGOPEPTIDASE-RELATED"/>
    <property type="match status" value="1"/>
</dbReference>
<dbReference type="Pfam" id="PF01432">
    <property type="entry name" value="Peptidase_M3"/>
    <property type="match status" value="1"/>
</dbReference>
<dbReference type="RefSeq" id="WP_188614103.1">
    <property type="nucleotide sequence ID" value="NZ_BMJT01000003.1"/>
</dbReference>
<evidence type="ECO:0000259" key="8">
    <source>
        <dbReference type="Pfam" id="PF08439"/>
    </source>
</evidence>
<keyword evidence="3 6" id="KW-0378">Hydrolase</keyword>
<protein>
    <recommendedName>
        <fullName evidence="6">Oligopeptidase F</fullName>
        <ecNumber evidence="6">3.4.24.-</ecNumber>
    </recommendedName>
</protein>
<evidence type="ECO:0000256" key="4">
    <source>
        <dbReference type="ARBA" id="ARBA00022833"/>
    </source>
</evidence>
<evidence type="ECO:0000259" key="7">
    <source>
        <dbReference type="Pfam" id="PF01432"/>
    </source>
</evidence>
<keyword evidence="4 6" id="KW-0862">Zinc</keyword>
<evidence type="ECO:0000256" key="2">
    <source>
        <dbReference type="ARBA" id="ARBA00022723"/>
    </source>
</evidence>